<dbReference type="InterPro" id="IPR051534">
    <property type="entry name" value="CBASS_pafABC_assoc_protein"/>
</dbReference>
<evidence type="ECO:0000259" key="2">
    <source>
        <dbReference type="Pfam" id="PF13280"/>
    </source>
</evidence>
<dbReference type="PROSITE" id="PS52050">
    <property type="entry name" value="WYL"/>
    <property type="match status" value="1"/>
</dbReference>
<dbReference type="Pfam" id="PF13280">
    <property type="entry name" value="WYL"/>
    <property type="match status" value="1"/>
</dbReference>
<comment type="caution">
    <text evidence="3">The sequence shown here is derived from an EMBL/GenBank/DDBJ whole genome shotgun (WGS) entry which is preliminary data.</text>
</comment>
<dbReference type="EMBL" id="JAUOPJ010000011">
    <property type="protein sequence ID" value="MDO6458097.1"/>
    <property type="molecule type" value="Genomic_DNA"/>
</dbReference>
<dbReference type="InterPro" id="IPR026881">
    <property type="entry name" value="WYL_dom"/>
</dbReference>
<dbReference type="InterPro" id="IPR036388">
    <property type="entry name" value="WH-like_DNA-bd_sf"/>
</dbReference>
<dbReference type="PANTHER" id="PTHR34580">
    <property type="match status" value="1"/>
</dbReference>
<protein>
    <submittedName>
        <fullName evidence="3">YafY family protein</fullName>
    </submittedName>
</protein>
<gene>
    <name evidence="3" type="ORF">Q4494_13490</name>
</gene>
<evidence type="ECO:0000259" key="1">
    <source>
        <dbReference type="Pfam" id="PF08279"/>
    </source>
</evidence>
<feature type="domain" description="WYL" evidence="2">
    <location>
        <begin position="148"/>
        <end position="217"/>
    </location>
</feature>
<dbReference type="InterPro" id="IPR013196">
    <property type="entry name" value="HTH_11"/>
</dbReference>
<dbReference type="Pfam" id="PF08279">
    <property type="entry name" value="HTH_11"/>
    <property type="match status" value="1"/>
</dbReference>
<organism evidence="3 4">
    <name type="scientific">Celeribacter halophilus</name>
    <dbReference type="NCBI Taxonomy" id="576117"/>
    <lineage>
        <taxon>Bacteria</taxon>
        <taxon>Pseudomonadati</taxon>
        <taxon>Pseudomonadota</taxon>
        <taxon>Alphaproteobacteria</taxon>
        <taxon>Rhodobacterales</taxon>
        <taxon>Roseobacteraceae</taxon>
        <taxon>Celeribacter</taxon>
    </lineage>
</organism>
<evidence type="ECO:0000313" key="3">
    <source>
        <dbReference type="EMBL" id="MDO6458097.1"/>
    </source>
</evidence>
<dbReference type="SUPFAM" id="SSF46785">
    <property type="entry name" value="Winged helix' DNA-binding domain"/>
    <property type="match status" value="1"/>
</dbReference>
<evidence type="ECO:0000313" key="4">
    <source>
        <dbReference type="Proteomes" id="UP001169823"/>
    </source>
</evidence>
<name>A0AAW7XVL9_9RHOB</name>
<dbReference type="AlphaFoldDB" id="A0AAW7XVL9"/>
<dbReference type="PANTHER" id="PTHR34580:SF3">
    <property type="entry name" value="PROTEIN PAFB"/>
    <property type="match status" value="1"/>
</dbReference>
<accession>A0AAW7XVL9</accession>
<feature type="domain" description="Helix-turn-helix type 11" evidence="1">
    <location>
        <begin position="16"/>
        <end position="68"/>
    </location>
</feature>
<reference evidence="3" key="1">
    <citation type="submission" date="2023-07" db="EMBL/GenBank/DDBJ databases">
        <title>Genome content predicts the carbon catabolic preferences of heterotrophic bacteria.</title>
        <authorList>
            <person name="Gralka M."/>
        </authorList>
    </citation>
    <scope>NUCLEOTIDE SEQUENCE</scope>
    <source>
        <strain evidence="3">I2M02</strain>
    </source>
</reference>
<dbReference type="Proteomes" id="UP001169823">
    <property type="component" value="Unassembled WGS sequence"/>
</dbReference>
<sequence length="246" mass="27012">MTTRGHKSTGSQRSERLFSLIQIMRDGKLHTARGLAAQVKVSERTIWRDMATLKASGVPVEGERGVGYTISAPITLPPLNLTMGELEALHLAVAILGEASDPDLADSAQSLAAKIDAVLPENTGPAAAEWGHALHPFAFADVQTGFRHIPLLRQAVREKKILRISYAALSGETSGQASPRLVRPLQLEYWGRVWTMGAWCEECDAFQTFRVDRIENVIDTGAQFKDEPGKTLEDFIAFQHTSHIPM</sequence>
<dbReference type="InterPro" id="IPR036390">
    <property type="entry name" value="WH_DNA-bd_sf"/>
</dbReference>
<dbReference type="Gene3D" id="1.10.10.10">
    <property type="entry name" value="Winged helix-like DNA-binding domain superfamily/Winged helix DNA-binding domain"/>
    <property type="match status" value="1"/>
</dbReference>
<dbReference type="RefSeq" id="WP_303484465.1">
    <property type="nucleotide sequence ID" value="NZ_JAUOPJ010000011.1"/>
</dbReference>
<proteinExistence type="predicted"/>